<dbReference type="PANTHER" id="PTHR43280:SF10">
    <property type="entry name" value="REGULATORY PROTEIN POCR"/>
    <property type="match status" value="1"/>
</dbReference>
<dbReference type="SMART" id="SM00342">
    <property type="entry name" value="HTH_ARAC"/>
    <property type="match status" value="1"/>
</dbReference>
<keyword evidence="1" id="KW-0805">Transcription regulation</keyword>
<evidence type="ECO:0000259" key="4">
    <source>
        <dbReference type="PROSITE" id="PS01124"/>
    </source>
</evidence>
<dbReference type="PRINTS" id="PR00032">
    <property type="entry name" value="HTHARAC"/>
</dbReference>
<dbReference type="PANTHER" id="PTHR43280">
    <property type="entry name" value="ARAC-FAMILY TRANSCRIPTIONAL REGULATOR"/>
    <property type="match status" value="1"/>
</dbReference>
<dbReference type="GO" id="GO:0003700">
    <property type="term" value="F:DNA-binding transcription factor activity"/>
    <property type="evidence" value="ECO:0007669"/>
    <property type="project" value="InterPro"/>
</dbReference>
<dbReference type="InterPro" id="IPR018060">
    <property type="entry name" value="HTH_AraC"/>
</dbReference>
<dbReference type="InterPro" id="IPR020449">
    <property type="entry name" value="Tscrpt_reg_AraC-type_HTH"/>
</dbReference>
<comment type="caution">
    <text evidence="5">The sequence shown here is derived from an EMBL/GenBank/DDBJ whole genome shotgun (WGS) entry which is preliminary data.</text>
</comment>
<dbReference type="AlphaFoldDB" id="A0A090RM59"/>
<reference evidence="5 6" key="1">
    <citation type="journal article" date="2014" name="Genome Announc.">
        <title>Draft Genome Sequences of Two Vibrionaceae Species, Vibrio ponticus C121 and Photobacterium aphoticum C119, Isolated as Coral Reef Microbiota.</title>
        <authorList>
            <person name="Al-saari N."/>
            <person name="Meirelles P.M."/>
            <person name="Mino S."/>
            <person name="Suda W."/>
            <person name="Oshima K."/>
            <person name="Hattori M."/>
            <person name="Ohkuma M."/>
            <person name="Thompson F.L."/>
            <person name="Gomez-Gil B."/>
            <person name="Sawabe T."/>
            <person name="Sawabe T."/>
        </authorList>
    </citation>
    <scope>NUCLEOTIDE SEQUENCE [LARGE SCALE GENOMIC DNA]</scope>
    <source>
        <strain evidence="5 6">JCM 19237</strain>
    </source>
</reference>
<dbReference type="InterPro" id="IPR009057">
    <property type="entry name" value="Homeodomain-like_sf"/>
</dbReference>
<accession>A0A090RM59</accession>
<evidence type="ECO:0000256" key="1">
    <source>
        <dbReference type="ARBA" id="ARBA00023015"/>
    </source>
</evidence>
<dbReference type="eggNOG" id="COG2207">
    <property type="taxonomic scope" value="Bacteria"/>
</dbReference>
<keyword evidence="3" id="KW-0804">Transcription</keyword>
<evidence type="ECO:0000313" key="5">
    <source>
        <dbReference type="EMBL" id="GAL08557.1"/>
    </source>
</evidence>
<dbReference type="EMBL" id="BBMN01000027">
    <property type="protein sequence ID" value="GAL08557.1"/>
    <property type="molecule type" value="Genomic_DNA"/>
</dbReference>
<dbReference type="SUPFAM" id="SSF46689">
    <property type="entry name" value="Homeodomain-like"/>
    <property type="match status" value="2"/>
</dbReference>
<dbReference type="STRING" id="754436.JCM19237_810"/>
<evidence type="ECO:0000313" key="6">
    <source>
        <dbReference type="Proteomes" id="UP000029227"/>
    </source>
</evidence>
<feature type="domain" description="HTH araC/xylS-type" evidence="4">
    <location>
        <begin position="194"/>
        <end position="292"/>
    </location>
</feature>
<dbReference type="Pfam" id="PF12833">
    <property type="entry name" value="HTH_18"/>
    <property type="match status" value="1"/>
</dbReference>
<proteinExistence type="predicted"/>
<dbReference type="InterPro" id="IPR018062">
    <property type="entry name" value="HTH_AraC-typ_CS"/>
</dbReference>
<dbReference type="PROSITE" id="PS01124">
    <property type="entry name" value="HTH_ARAC_FAMILY_2"/>
    <property type="match status" value="1"/>
</dbReference>
<protein>
    <submittedName>
        <fullName evidence="5">Putative HTH-type transcriptional regulator YpdC</fullName>
    </submittedName>
</protein>
<gene>
    <name evidence="5" type="ORF">JCM19237_810</name>
</gene>
<name>A0A090RM59_9GAMM</name>
<keyword evidence="2" id="KW-0238">DNA-binding</keyword>
<dbReference type="Gene3D" id="1.10.10.60">
    <property type="entry name" value="Homeodomain-like"/>
    <property type="match status" value="2"/>
</dbReference>
<dbReference type="PROSITE" id="PS00041">
    <property type="entry name" value="HTH_ARAC_FAMILY_1"/>
    <property type="match status" value="1"/>
</dbReference>
<sequence>MASLVGDKQANRMKHTFTDLINTVISDPSVFNRVWFAGDDMPPPEASYQVNFPRLELVFKGQYENLLEAPHQQLQEVILGAGDALFIPANAWNKPNWNQECSVLSLLFGKSQLGFSLVSKSADGAGFDDVIKYSVPQRTGRAIDHILTALSTLAHEKQKQPADKYLLLALLSYCKDMIEQPQEDAGRRSEDLFKGVCIYVQENFHRNINRNTVAARFNISPNHLSRLFRQEGHMRFADYIAWVRLERAKFMLKRYNFRLEEVAQRCGYHDPNYFCRVFKRKTGKTPTEYRCH</sequence>
<dbReference type="Proteomes" id="UP000029227">
    <property type="component" value="Unassembled WGS sequence"/>
</dbReference>
<evidence type="ECO:0000256" key="3">
    <source>
        <dbReference type="ARBA" id="ARBA00023163"/>
    </source>
</evidence>
<dbReference type="GO" id="GO:0043565">
    <property type="term" value="F:sequence-specific DNA binding"/>
    <property type="evidence" value="ECO:0007669"/>
    <property type="project" value="InterPro"/>
</dbReference>
<evidence type="ECO:0000256" key="2">
    <source>
        <dbReference type="ARBA" id="ARBA00023125"/>
    </source>
</evidence>
<organism evidence="5 6">
    <name type="scientific">Photobacterium aphoticum</name>
    <dbReference type="NCBI Taxonomy" id="754436"/>
    <lineage>
        <taxon>Bacteria</taxon>
        <taxon>Pseudomonadati</taxon>
        <taxon>Pseudomonadota</taxon>
        <taxon>Gammaproteobacteria</taxon>
        <taxon>Vibrionales</taxon>
        <taxon>Vibrionaceae</taxon>
        <taxon>Photobacterium</taxon>
    </lineage>
</organism>